<feature type="domain" description="Dynein heavy chain ATP-binding dynein motor region" evidence="2">
    <location>
        <begin position="9"/>
        <end position="207"/>
    </location>
</feature>
<protein>
    <submittedName>
        <fullName evidence="3">Putative dynein heavy chain</fullName>
    </submittedName>
</protein>
<dbReference type="Gene3D" id="6.10.140.1060">
    <property type="match status" value="1"/>
</dbReference>
<dbReference type="Gene3D" id="3.40.50.300">
    <property type="entry name" value="P-loop containing nucleotide triphosphate hydrolases"/>
    <property type="match status" value="2"/>
</dbReference>
<dbReference type="Gene3D" id="1.10.8.720">
    <property type="entry name" value="Region D6 of dynein motor"/>
    <property type="match status" value="1"/>
</dbReference>
<dbReference type="InterPro" id="IPR042219">
    <property type="entry name" value="AAA_lid_11_sf"/>
</dbReference>
<dbReference type="InterPro" id="IPR026983">
    <property type="entry name" value="DHC"/>
</dbReference>
<evidence type="ECO:0000313" key="3">
    <source>
        <dbReference type="EMBL" id="KAA6380097.1"/>
    </source>
</evidence>
<dbReference type="GO" id="GO:0008569">
    <property type="term" value="F:minus-end-directed microtubule motor activity"/>
    <property type="evidence" value="ECO:0007669"/>
    <property type="project" value="InterPro"/>
</dbReference>
<proteinExistence type="predicted"/>
<dbReference type="GO" id="GO:0030286">
    <property type="term" value="C:dynein complex"/>
    <property type="evidence" value="ECO:0007669"/>
    <property type="project" value="InterPro"/>
</dbReference>
<dbReference type="InterPro" id="IPR004273">
    <property type="entry name" value="Dynein_heavy_D6_P-loop"/>
</dbReference>
<dbReference type="PANTHER" id="PTHR22878:SF68">
    <property type="entry name" value="DYNEIN HEAVY CHAIN 6, AXONEMAL-LIKE"/>
    <property type="match status" value="1"/>
</dbReference>
<dbReference type="InterPro" id="IPR035706">
    <property type="entry name" value="AAA_9"/>
</dbReference>
<dbReference type="OrthoDB" id="447173at2759"/>
<organism evidence="3 4">
    <name type="scientific">Streblomastix strix</name>
    <dbReference type="NCBI Taxonomy" id="222440"/>
    <lineage>
        <taxon>Eukaryota</taxon>
        <taxon>Metamonada</taxon>
        <taxon>Preaxostyla</taxon>
        <taxon>Oxymonadida</taxon>
        <taxon>Streblomastigidae</taxon>
        <taxon>Streblomastix</taxon>
    </lineage>
</organism>
<dbReference type="Pfam" id="PF12781">
    <property type="entry name" value="AAA_9"/>
    <property type="match status" value="1"/>
</dbReference>
<gene>
    <name evidence="3" type="ORF">EZS28_024376</name>
</gene>
<comment type="caution">
    <text evidence="3">The sequence shown here is derived from an EMBL/GenBank/DDBJ whole genome shotgun (WGS) entry which is preliminary data.</text>
</comment>
<evidence type="ECO:0000259" key="1">
    <source>
        <dbReference type="Pfam" id="PF03028"/>
    </source>
</evidence>
<dbReference type="AlphaFoldDB" id="A0A5J4VCB6"/>
<dbReference type="InterPro" id="IPR027417">
    <property type="entry name" value="P-loop_NTPase"/>
</dbReference>
<dbReference type="Gene3D" id="1.10.8.1220">
    <property type="match status" value="1"/>
</dbReference>
<sequence>MRHQGIQFNRRWCLMIDPQKQANRWVKNLWKERGIRIVKPHDITLMRTMENGVRVGVSVLLENARETFEPVLTPILNMSITRAGSKLIMFIGDQDVDYSEDFSLHITTTLPNPHYTPEISIATTIIKLTVIPAGLDEQILAETVCIERPELEAQRDSLIVQAAKDADDTSKVEDDIFKLLSSVTGSILDNESVTQALDKSKEIAGEIKKRVQETKETTALINSTRNQYLDVSRRGSFIYFVIADMANADPMYQFSLAFFTNLFSKCIKECQKQKPPLPEGVVPSAEATALHVNLLVDIFSFIITAQVARDRGIISTSKWRLFLLGTSSIISTGSDEEEGGNKPSKMFSDLQKTEFIKDEQQTLISELEKIVVSKSGPGNITKQTLPLEGIKFSIAQHGTQQWEEYINLPNPEEKGPPAPWNTKLNIFQQLILHRYLREERVAFSVRKIVEYILGSIYSDHPPFDMKETFASSDYATPIVFILSPGTDPAQIMCNFAAEKGASERLVVKSLGQGQGPVTDKLIERGKEQGLWVLLQNCHLCTSWMPSLDAIIVKLGSADSTSKISPDFRLFLTSMLSKAFPVAVLQTSINITNESPLGLRVNLQRSLASFQEHFDAHSRTDFGPLGWNIQYDWTLADLDISREILLQYLGGYNEGDEDE</sequence>
<accession>A0A5J4VCB6</accession>
<dbReference type="EMBL" id="SNRW01008098">
    <property type="protein sequence ID" value="KAA6380097.1"/>
    <property type="molecule type" value="Genomic_DNA"/>
</dbReference>
<dbReference type="Proteomes" id="UP000324800">
    <property type="component" value="Unassembled WGS sequence"/>
</dbReference>
<dbReference type="Pfam" id="PF03028">
    <property type="entry name" value="Dynein_heavy"/>
    <property type="match status" value="1"/>
</dbReference>
<dbReference type="GO" id="GO:0051959">
    <property type="term" value="F:dynein light intermediate chain binding"/>
    <property type="evidence" value="ECO:0007669"/>
    <property type="project" value="InterPro"/>
</dbReference>
<dbReference type="GO" id="GO:0045505">
    <property type="term" value="F:dynein intermediate chain binding"/>
    <property type="evidence" value="ECO:0007669"/>
    <property type="project" value="InterPro"/>
</dbReference>
<dbReference type="PANTHER" id="PTHR22878">
    <property type="entry name" value="DYNEIN HEAVY CHAIN 6, AXONEMAL-LIKE-RELATED"/>
    <property type="match status" value="1"/>
</dbReference>
<evidence type="ECO:0000259" key="2">
    <source>
        <dbReference type="Pfam" id="PF12781"/>
    </source>
</evidence>
<name>A0A5J4VCB6_9EUKA</name>
<evidence type="ECO:0000313" key="4">
    <source>
        <dbReference type="Proteomes" id="UP000324800"/>
    </source>
</evidence>
<dbReference type="FunFam" id="3.40.50.300:FF:000362">
    <property type="entry name" value="Dynein, axonemal, heavy chain 6"/>
    <property type="match status" value="1"/>
</dbReference>
<feature type="domain" description="Dynein heavy chain region D6 P-loop" evidence="1">
    <location>
        <begin position="475"/>
        <end position="591"/>
    </location>
</feature>
<dbReference type="GO" id="GO:0007018">
    <property type="term" value="P:microtubule-based movement"/>
    <property type="evidence" value="ECO:0007669"/>
    <property type="project" value="InterPro"/>
</dbReference>
<reference evidence="3 4" key="1">
    <citation type="submission" date="2019-03" db="EMBL/GenBank/DDBJ databases">
        <title>Single cell metagenomics reveals metabolic interactions within the superorganism composed of flagellate Streblomastix strix and complex community of Bacteroidetes bacteria on its surface.</title>
        <authorList>
            <person name="Treitli S.C."/>
            <person name="Kolisko M."/>
            <person name="Husnik F."/>
            <person name="Keeling P."/>
            <person name="Hampl V."/>
        </authorList>
    </citation>
    <scope>NUCLEOTIDE SEQUENCE [LARGE SCALE GENOMIC DNA]</scope>
    <source>
        <strain evidence="3">ST1C</strain>
    </source>
</reference>